<proteinExistence type="predicted"/>
<dbReference type="EMBL" id="ASPP01028418">
    <property type="protein sequence ID" value="ETO05192.1"/>
    <property type="molecule type" value="Genomic_DNA"/>
</dbReference>
<comment type="caution">
    <text evidence="2">The sequence shown here is derived from an EMBL/GenBank/DDBJ whole genome shotgun (WGS) entry which is preliminary data.</text>
</comment>
<evidence type="ECO:0000256" key="1">
    <source>
        <dbReference type="SAM" id="MobiDB-lite"/>
    </source>
</evidence>
<feature type="compositionally biased region" description="Basic and acidic residues" evidence="1">
    <location>
        <begin position="116"/>
        <end position="136"/>
    </location>
</feature>
<dbReference type="Proteomes" id="UP000023152">
    <property type="component" value="Unassembled WGS sequence"/>
</dbReference>
<dbReference type="AlphaFoldDB" id="X6LVK8"/>
<organism evidence="2 3">
    <name type="scientific">Reticulomyxa filosa</name>
    <dbReference type="NCBI Taxonomy" id="46433"/>
    <lineage>
        <taxon>Eukaryota</taxon>
        <taxon>Sar</taxon>
        <taxon>Rhizaria</taxon>
        <taxon>Retaria</taxon>
        <taxon>Foraminifera</taxon>
        <taxon>Monothalamids</taxon>
        <taxon>Reticulomyxidae</taxon>
        <taxon>Reticulomyxa</taxon>
    </lineage>
</organism>
<sequence length="194" mass="22702">MTISINFSSNGACKFVQYLTAKNKKHFFFHLPLFAPFHQSLNLAISEIHIITNRRQQSFICAFFFFLRVSQVTARKIVYVLCVSSLGFQQIEVASREKKKKKMSDHDSHNNAARHPAKDVKLQKWGGDVRREVEEKKKKKKKGAGRKMCTKKKKKKKGNTHTHIKDTQQTKTKKKKKNEIKQKKNSQSERKRKQ</sequence>
<feature type="compositionally biased region" description="Basic and acidic residues" evidence="1">
    <location>
        <begin position="179"/>
        <end position="194"/>
    </location>
</feature>
<protein>
    <submittedName>
        <fullName evidence="2">Uncharacterized protein</fullName>
    </submittedName>
</protein>
<evidence type="ECO:0000313" key="2">
    <source>
        <dbReference type="EMBL" id="ETO05192.1"/>
    </source>
</evidence>
<name>X6LVK8_RETFI</name>
<feature type="compositionally biased region" description="Basic residues" evidence="1">
    <location>
        <begin position="137"/>
        <end position="162"/>
    </location>
</feature>
<feature type="region of interest" description="Disordered" evidence="1">
    <location>
        <begin position="99"/>
        <end position="194"/>
    </location>
</feature>
<evidence type="ECO:0000313" key="3">
    <source>
        <dbReference type="Proteomes" id="UP000023152"/>
    </source>
</evidence>
<reference evidence="2 3" key="1">
    <citation type="journal article" date="2013" name="Curr. Biol.">
        <title>The Genome of the Foraminiferan Reticulomyxa filosa.</title>
        <authorList>
            <person name="Glockner G."/>
            <person name="Hulsmann N."/>
            <person name="Schleicher M."/>
            <person name="Noegel A.A."/>
            <person name="Eichinger L."/>
            <person name="Gallinger C."/>
            <person name="Pawlowski J."/>
            <person name="Sierra R."/>
            <person name="Euteneuer U."/>
            <person name="Pillet L."/>
            <person name="Moustafa A."/>
            <person name="Platzer M."/>
            <person name="Groth M."/>
            <person name="Szafranski K."/>
            <person name="Schliwa M."/>
        </authorList>
    </citation>
    <scope>NUCLEOTIDE SEQUENCE [LARGE SCALE GENOMIC DNA]</scope>
</reference>
<accession>X6LVK8</accession>
<gene>
    <name evidence="2" type="ORF">RFI_32202</name>
</gene>
<keyword evidence="3" id="KW-1185">Reference proteome</keyword>